<dbReference type="EMBL" id="JAUGZK010000003">
    <property type="protein sequence ID" value="MEE2023777.1"/>
    <property type="molecule type" value="Genomic_DNA"/>
</dbReference>
<name>A0ABU7JDJ7_9GAMM</name>
<evidence type="ECO:0000313" key="2">
    <source>
        <dbReference type="EMBL" id="MEE2023777.1"/>
    </source>
</evidence>
<feature type="compositionally biased region" description="Acidic residues" evidence="1">
    <location>
        <begin position="68"/>
        <end position="82"/>
    </location>
</feature>
<comment type="caution">
    <text evidence="2">The sequence shown here is derived from an EMBL/GenBank/DDBJ whole genome shotgun (WGS) entry which is preliminary data.</text>
</comment>
<organism evidence="2 3">
    <name type="scientific">Alkalimonas mucilaginosa</name>
    <dbReference type="NCBI Taxonomy" id="3057676"/>
    <lineage>
        <taxon>Bacteria</taxon>
        <taxon>Pseudomonadati</taxon>
        <taxon>Pseudomonadota</taxon>
        <taxon>Gammaproteobacteria</taxon>
        <taxon>Alkalimonas</taxon>
    </lineage>
</organism>
<protein>
    <recommendedName>
        <fullName evidence="4">Nif11 domain-containing protein</fullName>
    </recommendedName>
</protein>
<sequence>MTKIINFLEKMGQATSFEQDRSEFCHELEADVPAEALHALRTGNVDELNLLLQVRTQVICGLHPAEDPDKDDEEQPEDTEDEQEKRALLAWADDRFRHAG</sequence>
<evidence type="ECO:0000256" key="1">
    <source>
        <dbReference type="SAM" id="MobiDB-lite"/>
    </source>
</evidence>
<evidence type="ECO:0000313" key="3">
    <source>
        <dbReference type="Proteomes" id="UP001339167"/>
    </source>
</evidence>
<gene>
    <name evidence="2" type="ORF">QWF21_05920</name>
</gene>
<accession>A0ABU7JDJ7</accession>
<feature type="region of interest" description="Disordered" evidence="1">
    <location>
        <begin position="63"/>
        <end position="87"/>
    </location>
</feature>
<reference evidence="2 3" key="1">
    <citation type="submission" date="2023-06" db="EMBL/GenBank/DDBJ databases">
        <title>Alkalimonas sp., MEB004 an alkaliphilic bacterium isolated from Lonar Lake, India.</title>
        <authorList>
            <person name="Joshi A."/>
            <person name="Thite S."/>
        </authorList>
    </citation>
    <scope>NUCLEOTIDE SEQUENCE [LARGE SCALE GENOMIC DNA]</scope>
    <source>
        <strain evidence="2 3">MEB004</strain>
    </source>
</reference>
<proteinExistence type="predicted"/>
<dbReference type="Proteomes" id="UP001339167">
    <property type="component" value="Unassembled WGS sequence"/>
</dbReference>
<dbReference type="RefSeq" id="WP_330087127.1">
    <property type="nucleotide sequence ID" value="NZ_JAUGZK010000003.1"/>
</dbReference>
<keyword evidence="3" id="KW-1185">Reference proteome</keyword>
<evidence type="ECO:0008006" key="4">
    <source>
        <dbReference type="Google" id="ProtNLM"/>
    </source>
</evidence>